<keyword evidence="5" id="KW-0067">ATP-binding</keyword>
<dbReference type="PANTHER" id="PTHR10799">
    <property type="entry name" value="SNF2/RAD54 HELICASE FAMILY"/>
    <property type="match status" value="1"/>
</dbReference>
<feature type="domain" description="Helicase C-terminal" evidence="4">
    <location>
        <begin position="1015"/>
        <end position="1173"/>
    </location>
</feature>
<dbReference type="Proteomes" id="UP000295497">
    <property type="component" value="Chromosome"/>
</dbReference>
<keyword evidence="5" id="KW-0547">Nucleotide-binding</keyword>
<dbReference type="GO" id="GO:0005524">
    <property type="term" value="F:ATP binding"/>
    <property type="evidence" value="ECO:0007669"/>
    <property type="project" value="InterPro"/>
</dbReference>
<feature type="region of interest" description="Disordered" evidence="2">
    <location>
        <begin position="1"/>
        <end position="21"/>
    </location>
</feature>
<evidence type="ECO:0000256" key="1">
    <source>
        <dbReference type="ARBA" id="ARBA00022801"/>
    </source>
</evidence>
<feature type="domain" description="Helicase ATP-binding" evidence="3">
    <location>
        <begin position="733"/>
        <end position="890"/>
    </location>
</feature>
<dbReference type="Gene3D" id="3.40.50.10810">
    <property type="entry name" value="Tandem AAA-ATPase domain"/>
    <property type="match status" value="1"/>
</dbReference>
<evidence type="ECO:0000259" key="4">
    <source>
        <dbReference type="PROSITE" id="PS51194"/>
    </source>
</evidence>
<dbReference type="EMBL" id="CP012672">
    <property type="protein sequence ID" value="AUX33813.1"/>
    <property type="molecule type" value="Genomic_DNA"/>
</dbReference>
<keyword evidence="1" id="KW-0378">Hydrolase</keyword>
<accession>A0A4P2QW24</accession>
<feature type="region of interest" description="Disordered" evidence="2">
    <location>
        <begin position="1183"/>
        <end position="1209"/>
    </location>
</feature>
<gene>
    <name evidence="5" type="ORF">SOCE836_059770</name>
</gene>
<dbReference type="Pfam" id="PF00271">
    <property type="entry name" value="Helicase_C"/>
    <property type="match status" value="1"/>
</dbReference>
<dbReference type="SMART" id="SM00490">
    <property type="entry name" value="HELICc"/>
    <property type="match status" value="1"/>
</dbReference>
<keyword evidence="5" id="KW-0347">Helicase</keyword>
<organism evidence="5 6">
    <name type="scientific">Sorangium cellulosum</name>
    <name type="common">Polyangium cellulosum</name>
    <dbReference type="NCBI Taxonomy" id="56"/>
    <lineage>
        <taxon>Bacteria</taxon>
        <taxon>Pseudomonadati</taxon>
        <taxon>Myxococcota</taxon>
        <taxon>Polyangia</taxon>
        <taxon>Polyangiales</taxon>
        <taxon>Polyangiaceae</taxon>
        <taxon>Sorangium</taxon>
    </lineage>
</organism>
<dbReference type="InterPro" id="IPR027417">
    <property type="entry name" value="P-loop_NTPase"/>
</dbReference>
<dbReference type="SUPFAM" id="SSF52540">
    <property type="entry name" value="P-loop containing nucleoside triphosphate hydrolases"/>
    <property type="match status" value="2"/>
</dbReference>
<sequence length="1209" mass="130562">MTLRGPTMPGDPQPVTPGAPEAPFATRAALLSWLARHAIAHLARLNLEAVAPRLDPALWPELRVLGARRRLIDLASDDELARSIEWLPPSRLRDALPPAVLAFLEDERAAAALARAAVPALLRPPDEPRAQPAHALLCALRARVPDAVAPRPERALRAAPLRFDAALPGFRLDDPLPYESQRVGAGFVRPEARLTLAPGALRAECGCGAADCVHVLAAIDAALLWLRQPPGEAFSRALDELGRPPWERTLLALDRAFDDGPGARAGVELTFRLDVVEGAGVAVAPWIHRVGKKGQRGAGARVGKKRLLLEHGAKLSAEDARIAALLPDGDAFASRALLDALIGHPRLVLGEAPDVAVRIERTPVGLVAEERHGAVRVSAGVEGTALPPPLLERLRRARPEEVLFLWDWDKGARRLTLLDVKTEVRSLLDVLLREGNVFPPESHAALLAALARWAQRVPVAMPRSVMGESVPPALSPVLRLTAQPRGAVEVELRIRPLEGGPTLAPGAGARDVHVRRGEKALHAVRDLAREEGFAAALAAELPLAGAEPLEDRRFHYRFASAHGALDLLAACAARDPPPELEWVGAPLRAVASRGPQALKIILERRREWFGVLGGLSVEGERVELARLLEAARRGERYVQVEAQTYVELGEALRAHLERLSDHVHETRHGLAVGPSAAGVLWEIEQAGAALDGDGAFRRLAERVAAAGELCPAVPPALGTELRPYQVDGYRWLVRLAAWGAGGVLADDMGLGKTVQALAVLLERAERGPALVLAPTSVAFNWRDEAHRFAPSLRLTLYADEADRDGALARLGPGDVLVLSYGLLARDAARLAARRFATVVFDEAQSLKNATTLRARAARALQADFTIALSGTPLENHLGELWSLFTIVFPGLLGSWDSFRDRYAAPIERHGDPAAAPALARVLAPFLLRRTKAQVEAELPARTEVRVPVVLSSAEWQLYEDARLAALSDLETRRSVRREQQRRVEVLAALTRLRLLASHPRLYDERSALASSKLARLLELVDELRAEGQRALVFSQFTSHLALVREALEARGVAYVYLDGETPRRARGERVREFQEGAAPLFLISLKAGGFGVNLTAATNVILLDPWWNPAVEDQASDRAHRLGQRRPVTIYRLVALGTIEEQMLSLHEQKRSLAAQVLGGKDAAGKLSTQELLGLLSARLRGPGGGEAGEAERAAGLDEDPGAGAPAPA</sequence>
<dbReference type="Gene3D" id="3.40.50.300">
    <property type="entry name" value="P-loop containing nucleotide triphosphate hydrolases"/>
    <property type="match status" value="1"/>
</dbReference>
<dbReference type="Pfam" id="PF00176">
    <property type="entry name" value="SNF2-rel_dom"/>
    <property type="match status" value="1"/>
</dbReference>
<evidence type="ECO:0000259" key="3">
    <source>
        <dbReference type="PROSITE" id="PS51192"/>
    </source>
</evidence>
<dbReference type="InterPro" id="IPR038718">
    <property type="entry name" value="SNF2-like_sf"/>
</dbReference>
<dbReference type="PROSITE" id="PS51194">
    <property type="entry name" value="HELICASE_CTER"/>
    <property type="match status" value="1"/>
</dbReference>
<dbReference type="PROSITE" id="PS51192">
    <property type="entry name" value="HELICASE_ATP_BIND_1"/>
    <property type="match status" value="1"/>
</dbReference>
<dbReference type="InterPro" id="IPR049730">
    <property type="entry name" value="SNF2/RAD54-like_C"/>
</dbReference>
<dbReference type="AlphaFoldDB" id="A0A4P2QW24"/>
<name>A0A4P2QW24_SORCE</name>
<dbReference type="GO" id="GO:0004386">
    <property type="term" value="F:helicase activity"/>
    <property type="evidence" value="ECO:0007669"/>
    <property type="project" value="UniProtKB-KW"/>
</dbReference>
<dbReference type="SMART" id="SM00487">
    <property type="entry name" value="DEXDc"/>
    <property type="match status" value="1"/>
</dbReference>
<dbReference type="CDD" id="cd18793">
    <property type="entry name" value="SF2_C_SNF"/>
    <property type="match status" value="1"/>
</dbReference>
<evidence type="ECO:0000313" key="5">
    <source>
        <dbReference type="EMBL" id="AUX33813.1"/>
    </source>
</evidence>
<proteinExistence type="predicted"/>
<dbReference type="InterPro" id="IPR001650">
    <property type="entry name" value="Helicase_C-like"/>
</dbReference>
<reference evidence="5 6" key="1">
    <citation type="submission" date="2015-09" db="EMBL/GenBank/DDBJ databases">
        <title>Sorangium comparison.</title>
        <authorList>
            <person name="Zaburannyi N."/>
            <person name="Bunk B."/>
            <person name="Overmann J."/>
            <person name="Mueller R."/>
        </authorList>
    </citation>
    <scope>NUCLEOTIDE SEQUENCE [LARGE SCALE GENOMIC DNA]</scope>
    <source>
        <strain evidence="5 6">So ce836</strain>
    </source>
</reference>
<evidence type="ECO:0000313" key="6">
    <source>
        <dbReference type="Proteomes" id="UP000295497"/>
    </source>
</evidence>
<dbReference type="GO" id="GO:0016787">
    <property type="term" value="F:hydrolase activity"/>
    <property type="evidence" value="ECO:0007669"/>
    <property type="project" value="UniProtKB-KW"/>
</dbReference>
<dbReference type="InterPro" id="IPR000330">
    <property type="entry name" value="SNF2_N"/>
</dbReference>
<evidence type="ECO:0000256" key="2">
    <source>
        <dbReference type="SAM" id="MobiDB-lite"/>
    </source>
</evidence>
<protein>
    <submittedName>
        <fullName evidence="5">Helicase SNF2</fullName>
    </submittedName>
</protein>
<dbReference type="InterPro" id="IPR014001">
    <property type="entry name" value="Helicase_ATP-bd"/>
</dbReference>